<keyword evidence="7" id="KW-0051">Antiviral defense</keyword>
<evidence type="ECO:0000256" key="5">
    <source>
        <dbReference type="ARBA" id="ARBA00022490"/>
    </source>
</evidence>
<name>A0A1M7LBU3_9FLAO</name>
<dbReference type="OrthoDB" id="981394at2"/>
<comment type="similarity">
    <text evidence="9">Belongs to the bacterial gasdermin family.</text>
</comment>
<dbReference type="RefSeq" id="WP_072975261.1">
    <property type="nucleotide sequence ID" value="NZ_FRBY01000006.1"/>
</dbReference>
<dbReference type="EMBL" id="FRBY01000006">
    <property type="protein sequence ID" value="SHM75585.1"/>
    <property type="molecule type" value="Genomic_DNA"/>
</dbReference>
<reference evidence="13" key="1">
    <citation type="submission" date="2016-11" db="EMBL/GenBank/DDBJ databases">
        <authorList>
            <person name="Varghese N."/>
            <person name="Submissions S."/>
        </authorList>
    </citation>
    <scope>NUCLEOTIDE SEQUENCE [LARGE SCALE GENOMIC DNA]</scope>
    <source>
        <strain evidence="13">DSM 1811</strain>
    </source>
</reference>
<evidence type="ECO:0000256" key="2">
    <source>
        <dbReference type="ARBA" id="ARBA00004651"/>
    </source>
</evidence>
<dbReference type="AlphaFoldDB" id="A0A1M7LBU3"/>
<sequence>MRLSTFLTEQGYDLIEGPVRNHKPLQLWLKKPFDEAQLYYDNIGHAFKSEIVLTEIENAALNVDYTKKDEYGFNIGITLLGEILKTLGLGTLGITSKIQSGKSVTISYGNSVTKEYTIGNLEEYFYGADFLHPNPSLLKNINQNYLLLTTGTVFAQNLVVDIETDFTLNADFVASLNETAEGKLDFSTSNLNKLKMNSNVGISFPIAVKASRIDYDRSRFKKLIQVTDTNNIF</sequence>
<keyword evidence="5" id="KW-0963">Cytoplasm</keyword>
<keyword evidence="4" id="KW-1003">Cell membrane</keyword>
<evidence type="ECO:0000313" key="13">
    <source>
        <dbReference type="Proteomes" id="UP000184121"/>
    </source>
</evidence>
<organism evidence="12 13">
    <name type="scientific">Flavobacterium saccharophilum</name>
    <dbReference type="NCBI Taxonomy" id="29534"/>
    <lineage>
        <taxon>Bacteria</taxon>
        <taxon>Pseudomonadati</taxon>
        <taxon>Bacteroidota</taxon>
        <taxon>Flavobacteriia</taxon>
        <taxon>Flavobacteriales</taxon>
        <taxon>Flavobacteriaceae</taxon>
        <taxon>Flavobacterium</taxon>
    </lineage>
</organism>
<dbReference type="Pfam" id="PF26164">
    <property type="entry name" value="Bact_GSDM"/>
    <property type="match status" value="1"/>
</dbReference>
<evidence type="ECO:0000256" key="7">
    <source>
        <dbReference type="ARBA" id="ARBA00023118"/>
    </source>
</evidence>
<protein>
    <recommendedName>
        <fullName evidence="10">Gasdermin bGSDM</fullName>
    </recommendedName>
    <alternativeName>
        <fullName evidence="11">Bacterial gasdermin</fullName>
    </alternativeName>
</protein>
<keyword evidence="3" id="KW-1134">Transmembrane beta strand</keyword>
<accession>A0A1M7LBU3</accession>
<evidence type="ECO:0000256" key="1">
    <source>
        <dbReference type="ARBA" id="ARBA00004496"/>
    </source>
</evidence>
<evidence type="ECO:0000256" key="8">
    <source>
        <dbReference type="ARBA" id="ARBA00023136"/>
    </source>
</evidence>
<evidence type="ECO:0000256" key="11">
    <source>
        <dbReference type="ARBA" id="ARBA00093802"/>
    </source>
</evidence>
<evidence type="ECO:0000256" key="10">
    <source>
        <dbReference type="ARBA" id="ARBA00093798"/>
    </source>
</evidence>
<evidence type="ECO:0000313" key="12">
    <source>
        <dbReference type="EMBL" id="SHM75585.1"/>
    </source>
</evidence>
<comment type="subcellular location">
    <subcellularLocation>
        <location evidence="2">Cell membrane</location>
        <topology evidence="2">Multi-pass membrane protein</topology>
    </subcellularLocation>
    <subcellularLocation>
        <location evidence="1">Cytoplasm</location>
    </subcellularLocation>
</comment>
<evidence type="ECO:0000256" key="3">
    <source>
        <dbReference type="ARBA" id="ARBA00022452"/>
    </source>
</evidence>
<proteinExistence type="inferred from homology"/>
<dbReference type="STRING" id="29534.SAMN05444366_4051"/>
<keyword evidence="6" id="KW-0812">Transmembrane</keyword>
<dbReference type="InterPro" id="IPR058978">
    <property type="entry name" value="GSDM_bact-type"/>
</dbReference>
<keyword evidence="8" id="KW-0472">Membrane</keyword>
<keyword evidence="13" id="KW-1185">Reference proteome</keyword>
<gene>
    <name evidence="12" type="ORF">SAMN05444366_4051</name>
</gene>
<dbReference type="Proteomes" id="UP000184121">
    <property type="component" value="Unassembled WGS sequence"/>
</dbReference>
<evidence type="ECO:0000256" key="4">
    <source>
        <dbReference type="ARBA" id="ARBA00022475"/>
    </source>
</evidence>
<evidence type="ECO:0000256" key="9">
    <source>
        <dbReference type="ARBA" id="ARBA00093769"/>
    </source>
</evidence>
<evidence type="ECO:0000256" key="6">
    <source>
        <dbReference type="ARBA" id="ARBA00022692"/>
    </source>
</evidence>